<dbReference type="PROSITE" id="PS51448">
    <property type="entry name" value="P_TREFOIL_2"/>
    <property type="match status" value="1"/>
</dbReference>
<dbReference type="CTD" id="7033"/>
<feature type="region of interest" description="Disordered" evidence="13">
    <location>
        <begin position="1"/>
        <end position="20"/>
    </location>
</feature>
<organism evidence="16 17">
    <name type="scientific">Physeter macrocephalus</name>
    <name type="common">Sperm whale</name>
    <name type="synonym">Physeter catodon</name>
    <dbReference type="NCBI Taxonomy" id="9755"/>
    <lineage>
        <taxon>Eukaryota</taxon>
        <taxon>Metazoa</taxon>
        <taxon>Chordata</taxon>
        <taxon>Craniata</taxon>
        <taxon>Vertebrata</taxon>
        <taxon>Euteleostomi</taxon>
        <taxon>Mammalia</taxon>
        <taxon>Eutheria</taxon>
        <taxon>Laurasiatheria</taxon>
        <taxon>Artiodactyla</taxon>
        <taxon>Whippomorpha</taxon>
        <taxon>Cetacea</taxon>
        <taxon>Odontoceti</taxon>
        <taxon>Physeteridae</taxon>
        <taxon>Physeter</taxon>
    </lineage>
</organism>
<dbReference type="AlphaFoldDB" id="A0A455BI43"/>
<evidence type="ECO:0000256" key="13">
    <source>
        <dbReference type="SAM" id="MobiDB-lite"/>
    </source>
</evidence>
<evidence type="ECO:0000259" key="15">
    <source>
        <dbReference type="PROSITE" id="PS51448"/>
    </source>
</evidence>
<name>A0A455BI43_PHYMC</name>
<evidence type="ECO:0000256" key="5">
    <source>
        <dbReference type="ARBA" id="ARBA00022530"/>
    </source>
</evidence>
<reference evidence="17" key="1">
    <citation type="submission" date="2025-08" db="UniProtKB">
        <authorList>
            <consortium name="RefSeq"/>
        </authorList>
    </citation>
    <scope>IDENTIFICATION</scope>
    <source>
        <tissue evidence="17">Muscle</tissue>
    </source>
</reference>
<evidence type="ECO:0000256" key="2">
    <source>
        <dbReference type="ARBA" id="ARBA00004498"/>
    </source>
</evidence>
<evidence type="ECO:0000256" key="14">
    <source>
        <dbReference type="SAM" id="SignalP"/>
    </source>
</evidence>
<dbReference type="PANTHER" id="PTHR13826">
    <property type="entry name" value="INTESTINAL TREFOIL FACTOR-RELATED"/>
    <property type="match status" value="1"/>
</dbReference>
<evidence type="ECO:0000313" key="16">
    <source>
        <dbReference type="Proteomes" id="UP000248484"/>
    </source>
</evidence>
<dbReference type="InterPro" id="IPR017994">
    <property type="entry name" value="P_trefoil_chordata"/>
</dbReference>
<keyword evidence="16" id="KW-1185">Reference proteome</keyword>
<evidence type="ECO:0000256" key="9">
    <source>
        <dbReference type="ARBA" id="ARBA00037501"/>
    </source>
</evidence>
<evidence type="ECO:0000256" key="1">
    <source>
        <dbReference type="ARBA" id="ARBA00004496"/>
    </source>
</evidence>
<feature type="signal peptide" evidence="14">
    <location>
        <begin position="1"/>
        <end position="44"/>
    </location>
</feature>
<proteinExistence type="predicted"/>
<dbReference type="GO" id="GO:0005737">
    <property type="term" value="C:cytoplasm"/>
    <property type="evidence" value="ECO:0007669"/>
    <property type="project" value="UniProtKB-SubCell"/>
</dbReference>
<comment type="subcellular location">
    <subcellularLocation>
        <location evidence="1">Cytoplasm</location>
    </subcellularLocation>
    <subcellularLocation>
        <location evidence="2">Secreted</location>
        <location evidence="2">Extracellular space</location>
        <location evidence="2">Extracellular matrix</location>
    </subcellularLocation>
</comment>
<dbReference type="RefSeq" id="XP_028348484.1">
    <property type="nucleotide sequence ID" value="XM_028492683.2"/>
</dbReference>
<feature type="disulfide bond" evidence="12">
    <location>
        <begin position="74"/>
        <end position="91"/>
    </location>
</feature>
<evidence type="ECO:0000256" key="7">
    <source>
        <dbReference type="ARBA" id="ARBA00023157"/>
    </source>
</evidence>
<evidence type="ECO:0000256" key="8">
    <source>
        <dbReference type="ARBA" id="ARBA00025943"/>
    </source>
</evidence>
<feature type="domain" description="P-type" evidence="15">
    <location>
        <begin position="52"/>
        <end position="95"/>
    </location>
</feature>
<feature type="disulfide bond" evidence="12">
    <location>
        <begin position="64"/>
        <end position="79"/>
    </location>
</feature>
<dbReference type="KEGG" id="pcad:102974792"/>
<keyword evidence="3" id="KW-0963">Cytoplasm</keyword>
<comment type="function">
    <text evidence="9">Involved in the maintenance and repair of the intestinal mucosa. Promotes the mobility of epithelial cells in healing processes (motogen).</text>
</comment>
<feature type="compositionally biased region" description="Pro residues" evidence="13">
    <location>
        <begin position="210"/>
        <end position="220"/>
    </location>
</feature>
<dbReference type="InterPro" id="IPR044913">
    <property type="entry name" value="P_trefoil_dom_sf"/>
</dbReference>
<gene>
    <name evidence="17" type="primary">TFF3</name>
</gene>
<dbReference type="CDD" id="cd00111">
    <property type="entry name" value="Trefoil"/>
    <property type="match status" value="1"/>
</dbReference>
<sequence length="220" mass="23839">MSLLGRRGMSSEPTGPQSLPGTMEARTFWLLVMVLALVSSSSTGQYVGLSPSQCEVPAKDRVDCGYPDVTPEQCNNRGCCFDSSIPRVPWCFKPLQEAGESAARARGTFPGPQEATHTRALGGTPCATAVSWPRRSLQTLILSERCSKPRAYGEGTRLKTTLERNGQYVGLESWADFKVIFSTRPLQSLCPLRPATCSRLGWSPGTSPRPAIPHPAPSTR</sequence>
<evidence type="ECO:0000256" key="10">
    <source>
        <dbReference type="ARBA" id="ARBA00039614"/>
    </source>
</evidence>
<dbReference type="PANTHER" id="PTHR13826:SF16">
    <property type="entry name" value="TREFOIL FACTOR 3"/>
    <property type="match status" value="1"/>
</dbReference>
<accession>A0A455BI43</accession>
<feature type="disulfide bond" evidence="12">
    <location>
        <begin position="54"/>
        <end position="80"/>
    </location>
</feature>
<evidence type="ECO:0000313" key="17">
    <source>
        <dbReference type="RefSeq" id="XP_028348484.1"/>
    </source>
</evidence>
<feature type="compositionally biased region" description="Polar residues" evidence="13">
    <location>
        <begin position="11"/>
        <end position="20"/>
    </location>
</feature>
<dbReference type="Proteomes" id="UP000248484">
    <property type="component" value="Chromosome 8"/>
</dbReference>
<dbReference type="GO" id="GO:0030277">
    <property type="term" value="P:maintenance of gastrointestinal epithelium"/>
    <property type="evidence" value="ECO:0007669"/>
    <property type="project" value="TreeGrafter"/>
</dbReference>
<dbReference type="PROSITE" id="PS00025">
    <property type="entry name" value="P_TREFOIL_1"/>
    <property type="match status" value="1"/>
</dbReference>
<feature type="chain" id="PRO_5019763225" description="Trefoil factor 3" evidence="14">
    <location>
        <begin position="45"/>
        <end position="220"/>
    </location>
</feature>
<dbReference type="Pfam" id="PF00088">
    <property type="entry name" value="Trefoil"/>
    <property type="match status" value="1"/>
</dbReference>
<keyword evidence="7 12" id="KW-1015">Disulfide bond</keyword>
<dbReference type="InterPro" id="IPR017957">
    <property type="entry name" value="P_trefoil_CS"/>
</dbReference>
<protein>
    <recommendedName>
        <fullName evidence="10">Trefoil factor 3</fullName>
    </recommendedName>
    <alternativeName>
        <fullName evidence="11">Intestinal trefoil factor</fullName>
    </alternativeName>
</protein>
<dbReference type="STRING" id="9755.ENSPCTP00005011240"/>
<comment type="subunit">
    <text evidence="8">Monomer. Homodimer; disulfide-linked.</text>
</comment>
<dbReference type="FunFam" id="4.10.110.10:FF:000001">
    <property type="entry name" value="Trefoil factor 3"/>
    <property type="match status" value="1"/>
</dbReference>
<dbReference type="GO" id="GO:0005615">
    <property type="term" value="C:extracellular space"/>
    <property type="evidence" value="ECO:0007669"/>
    <property type="project" value="TreeGrafter"/>
</dbReference>
<dbReference type="InParanoid" id="A0A455BI43"/>
<keyword evidence="6 14" id="KW-0732">Signal</keyword>
<dbReference type="InterPro" id="IPR000519">
    <property type="entry name" value="P_trefoil_dom"/>
</dbReference>
<dbReference type="OrthoDB" id="10051464at2759"/>
<keyword evidence="4" id="KW-0964">Secreted</keyword>
<dbReference type="SMART" id="SM00018">
    <property type="entry name" value="PD"/>
    <property type="match status" value="1"/>
</dbReference>
<feature type="region of interest" description="Disordered" evidence="13">
    <location>
        <begin position="201"/>
        <end position="220"/>
    </location>
</feature>
<dbReference type="SUPFAM" id="SSF57492">
    <property type="entry name" value="Trefoil"/>
    <property type="match status" value="1"/>
</dbReference>
<dbReference type="PRINTS" id="PR00680">
    <property type="entry name" value="PTREFOIL"/>
</dbReference>
<dbReference type="GeneID" id="102974792"/>
<evidence type="ECO:0000256" key="3">
    <source>
        <dbReference type="ARBA" id="ARBA00022490"/>
    </source>
</evidence>
<evidence type="ECO:0000256" key="12">
    <source>
        <dbReference type="PROSITE-ProRule" id="PRU00779"/>
    </source>
</evidence>
<evidence type="ECO:0000256" key="4">
    <source>
        <dbReference type="ARBA" id="ARBA00022525"/>
    </source>
</evidence>
<keyword evidence="5" id="KW-0272">Extracellular matrix</keyword>
<evidence type="ECO:0000256" key="11">
    <source>
        <dbReference type="ARBA" id="ARBA00041357"/>
    </source>
</evidence>
<evidence type="ECO:0000256" key="6">
    <source>
        <dbReference type="ARBA" id="ARBA00022729"/>
    </source>
</evidence>
<dbReference type="Gene3D" id="4.10.110.10">
    <property type="entry name" value="Spasmolytic Protein, domain 1"/>
    <property type="match status" value="1"/>
</dbReference>